<evidence type="ECO:0000256" key="1">
    <source>
        <dbReference type="SAM" id="MobiDB-lite"/>
    </source>
</evidence>
<dbReference type="EMBL" id="SNRY01006649">
    <property type="protein sequence ID" value="KAA6312126.1"/>
    <property type="molecule type" value="Genomic_DNA"/>
</dbReference>
<name>A0A5J4PR97_9ZZZZ</name>
<feature type="compositionally biased region" description="Basic and acidic residues" evidence="1">
    <location>
        <begin position="10"/>
        <end position="22"/>
    </location>
</feature>
<accession>A0A5J4PR97</accession>
<feature type="region of interest" description="Disordered" evidence="1">
    <location>
        <begin position="1"/>
        <end position="22"/>
    </location>
</feature>
<dbReference type="AlphaFoldDB" id="A0A5J4PR97"/>
<organism evidence="2">
    <name type="scientific">termite gut metagenome</name>
    <dbReference type="NCBI Taxonomy" id="433724"/>
    <lineage>
        <taxon>unclassified sequences</taxon>
        <taxon>metagenomes</taxon>
        <taxon>organismal metagenomes</taxon>
    </lineage>
</organism>
<proteinExistence type="predicted"/>
<feature type="non-terminal residue" evidence="2">
    <location>
        <position position="1"/>
    </location>
</feature>
<gene>
    <name evidence="2" type="ORF">EZS27_036887</name>
</gene>
<sequence>VESGIIWQDSNEKESATAKRNT</sequence>
<reference evidence="2" key="1">
    <citation type="submission" date="2019-03" db="EMBL/GenBank/DDBJ databases">
        <title>Single cell metagenomics reveals metabolic interactions within the superorganism composed of flagellate Streblomastix strix and complex community of Bacteroidetes bacteria on its surface.</title>
        <authorList>
            <person name="Treitli S.C."/>
            <person name="Kolisko M."/>
            <person name="Husnik F."/>
            <person name="Keeling P."/>
            <person name="Hampl V."/>
        </authorList>
    </citation>
    <scope>NUCLEOTIDE SEQUENCE</scope>
    <source>
        <strain evidence="2">STM</strain>
    </source>
</reference>
<comment type="caution">
    <text evidence="2">The sequence shown here is derived from an EMBL/GenBank/DDBJ whole genome shotgun (WGS) entry which is preliminary data.</text>
</comment>
<evidence type="ECO:0000313" key="2">
    <source>
        <dbReference type="EMBL" id="KAA6312126.1"/>
    </source>
</evidence>
<protein>
    <submittedName>
        <fullName evidence="2">Uncharacterized protein</fullName>
    </submittedName>
</protein>